<dbReference type="eggNOG" id="COG2133">
    <property type="taxonomic scope" value="Bacteria"/>
</dbReference>
<keyword evidence="1" id="KW-0456">Lyase</keyword>
<dbReference type="Gene3D" id="2.120.10.30">
    <property type="entry name" value="TolB, C-terminal domain"/>
    <property type="match status" value="1"/>
</dbReference>
<keyword evidence="2" id="KW-1185">Reference proteome</keyword>
<dbReference type="SUPFAM" id="SSF63829">
    <property type="entry name" value="Calcium-dependent phosphotriesterase"/>
    <property type="match status" value="1"/>
</dbReference>
<gene>
    <name evidence="1" type="ORF">ADICEAN_02944</name>
</gene>
<evidence type="ECO:0000313" key="1">
    <source>
        <dbReference type="EMBL" id="EMR01921.1"/>
    </source>
</evidence>
<proteinExistence type="predicted"/>
<organism evidence="1 2">
    <name type="scientific">Cesiribacter andamanensis AMV16</name>
    <dbReference type="NCBI Taxonomy" id="1279009"/>
    <lineage>
        <taxon>Bacteria</taxon>
        <taxon>Pseudomonadati</taxon>
        <taxon>Bacteroidota</taxon>
        <taxon>Cytophagia</taxon>
        <taxon>Cytophagales</taxon>
        <taxon>Cesiribacteraceae</taxon>
        <taxon>Cesiribacter</taxon>
    </lineage>
</organism>
<dbReference type="InterPro" id="IPR011042">
    <property type="entry name" value="6-blade_b-propeller_TolB-like"/>
</dbReference>
<comment type="caution">
    <text evidence="1">The sequence shown here is derived from an EMBL/GenBank/DDBJ whole genome shotgun (WGS) entry which is preliminary data.</text>
</comment>
<dbReference type="OrthoDB" id="928769at2"/>
<name>M7N3Y1_9BACT</name>
<reference evidence="1 2" key="1">
    <citation type="journal article" date="2013" name="Genome Announc.">
        <title>Draft Genome Sequence of Cesiribacter andamanensis Strain AMV16T, Isolated from a Soil Sample from a Mud Volcano in the Andaman Islands, India.</title>
        <authorList>
            <person name="Shivaji S."/>
            <person name="Ara S."/>
            <person name="Begum Z."/>
            <person name="Srinivas T.N."/>
            <person name="Singh A."/>
            <person name="Kumar Pinnaka A."/>
        </authorList>
    </citation>
    <scope>NUCLEOTIDE SEQUENCE [LARGE SCALE GENOMIC DNA]</scope>
    <source>
        <strain evidence="1 2">AMV16</strain>
    </source>
</reference>
<dbReference type="AlphaFoldDB" id="M7N3Y1"/>
<dbReference type="GO" id="GO:0016829">
    <property type="term" value="F:lyase activity"/>
    <property type="evidence" value="ECO:0007669"/>
    <property type="project" value="UniProtKB-KW"/>
</dbReference>
<dbReference type="STRING" id="1279009.ADICEAN_02944"/>
<sequence>MLKNTLTPLLLALLVGATGCHRLSDYVDEVEPTKPNTKLYASGLAYPLGLEMGDNNRLWVTENGTGQNDGQVSMIMPSGKVYPAIVGFPTFINPEGLPGGLNHMAYRDGILYILNDLSGRLYMADVSRFKPGDSPVQASSLPSQEIRSFILEYDFGPEDTNETNIYNLAFGPEGDLYIVAAAANAIIRRDAQTGELSVFAHFADIPNPTPIGPPMIDVVPTAIVWDGDRFLVSSLIGFPFPVGASNIYALDTQGNISIYQEGFTSLVDIALGPNEQPFVLQYSEFGLPMGFKPDMGRIIMASGSGKTVLKDHLNYPTALVLDGRKAYVTSLEDGTVTRIIW</sequence>
<dbReference type="RefSeq" id="WP_009196331.1">
    <property type="nucleotide sequence ID" value="NZ_AODQ01000082.1"/>
</dbReference>
<evidence type="ECO:0000313" key="2">
    <source>
        <dbReference type="Proteomes" id="UP000011910"/>
    </source>
</evidence>
<dbReference type="InterPro" id="IPR048031">
    <property type="entry name" value="ScyD/ScyE-like"/>
</dbReference>
<dbReference type="NCBIfam" id="NF033206">
    <property type="entry name" value="ScyE_fam"/>
    <property type="match status" value="1"/>
</dbReference>
<dbReference type="EMBL" id="AODQ01000082">
    <property type="protein sequence ID" value="EMR01921.1"/>
    <property type="molecule type" value="Genomic_DNA"/>
</dbReference>
<dbReference type="PROSITE" id="PS51257">
    <property type="entry name" value="PROKAR_LIPOPROTEIN"/>
    <property type="match status" value="1"/>
</dbReference>
<protein>
    <submittedName>
        <fullName evidence="1">Streptogramin lyase</fullName>
    </submittedName>
</protein>
<accession>M7N3Y1</accession>
<dbReference type="Proteomes" id="UP000011910">
    <property type="component" value="Unassembled WGS sequence"/>
</dbReference>